<evidence type="ECO:0000256" key="3">
    <source>
        <dbReference type="ARBA" id="ARBA00022764"/>
    </source>
</evidence>
<dbReference type="GO" id="GO:0042597">
    <property type="term" value="C:periplasmic space"/>
    <property type="evidence" value="ECO:0007669"/>
    <property type="project" value="UniProtKB-SubCell"/>
</dbReference>
<name>A0A2M9BFY4_9ACTN</name>
<dbReference type="GO" id="GO:0016829">
    <property type="term" value="F:lyase activity"/>
    <property type="evidence" value="ECO:0007669"/>
    <property type="project" value="UniProtKB-KW"/>
</dbReference>
<comment type="caution">
    <text evidence="8">The sequence shown here is derived from an EMBL/GenBank/DDBJ whole genome shotgun (WGS) entry which is preliminary data.</text>
</comment>
<feature type="domain" description="Heparin-sulfate lyase N-terminal" evidence="7">
    <location>
        <begin position="122"/>
        <end position="308"/>
    </location>
</feature>
<evidence type="ECO:0000256" key="5">
    <source>
        <dbReference type="SAM" id="MobiDB-lite"/>
    </source>
</evidence>
<reference evidence="8 9" key="1">
    <citation type="submission" date="2017-11" db="EMBL/GenBank/DDBJ databases">
        <title>Genomic Encyclopedia of Archaeal and Bacterial Type Strains, Phase II (KMG-II): From Individual Species to Whole Genera.</title>
        <authorList>
            <person name="Goeker M."/>
        </authorList>
    </citation>
    <scope>NUCLEOTIDE SEQUENCE [LARGE SCALE GENOMIC DNA]</scope>
    <source>
        <strain evidence="8 9">DSM 27763</strain>
    </source>
</reference>
<feature type="domain" description="Heparinase II/III-like C-terminal" evidence="6">
    <location>
        <begin position="407"/>
        <end position="653"/>
    </location>
</feature>
<accession>A0A2M9BFY4</accession>
<dbReference type="Proteomes" id="UP000230842">
    <property type="component" value="Unassembled WGS sequence"/>
</dbReference>
<dbReference type="Pfam" id="PF16889">
    <property type="entry name" value="Hepar_II_III_N"/>
    <property type="match status" value="1"/>
</dbReference>
<dbReference type="EMBL" id="PGEZ01000001">
    <property type="protein sequence ID" value="PJJ56867.1"/>
    <property type="molecule type" value="Genomic_DNA"/>
</dbReference>
<feature type="region of interest" description="Disordered" evidence="5">
    <location>
        <begin position="36"/>
        <end position="69"/>
    </location>
</feature>
<dbReference type="Gene3D" id="1.50.10.100">
    <property type="entry name" value="Chondroitin AC/alginate lyase"/>
    <property type="match status" value="1"/>
</dbReference>
<comment type="subcellular location">
    <subcellularLocation>
        <location evidence="1">Periplasm</location>
    </subcellularLocation>
</comment>
<organism evidence="8 9">
    <name type="scientific">Mumia flava</name>
    <dbReference type="NCBI Taxonomy" id="1348852"/>
    <lineage>
        <taxon>Bacteria</taxon>
        <taxon>Bacillati</taxon>
        <taxon>Actinomycetota</taxon>
        <taxon>Actinomycetes</taxon>
        <taxon>Propionibacteriales</taxon>
        <taxon>Nocardioidaceae</taxon>
        <taxon>Mumia</taxon>
    </lineage>
</organism>
<keyword evidence="3" id="KW-0574">Periplasm</keyword>
<dbReference type="Pfam" id="PF07940">
    <property type="entry name" value="Hepar_II_III_C"/>
    <property type="match status" value="1"/>
</dbReference>
<dbReference type="RefSeq" id="WP_211287983.1">
    <property type="nucleotide sequence ID" value="NZ_PGEZ01000001.1"/>
</dbReference>
<evidence type="ECO:0000256" key="4">
    <source>
        <dbReference type="ARBA" id="ARBA00023239"/>
    </source>
</evidence>
<dbReference type="AlphaFoldDB" id="A0A2M9BFY4"/>
<evidence type="ECO:0000313" key="9">
    <source>
        <dbReference type="Proteomes" id="UP000230842"/>
    </source>
</evidence>
<sequence length="689" mass="75197">MSRSLGWYAARLRRMSPTEVAGRVRDLGRRTAWRRRQVRPGDAAGTPAGLRPERSFASRLPDSARDDVDPGARAATLAAADAILEGRWDVLGTPCPAIADPDWFHDPVTGRRAPAEPYAFSIDHRDEAVTGNVKAVWEISRHHHLTVLASAYWLTGDGRYAETVAAQLRSWWSANPYLSGIHWTSGIEVGVRLISWVWIRRLLDSWEGAGDLFEHNPQALHQIRWHQEYLEAFRSHGSSANNHVIAEEVGRLVAACAFAWFDESERWRDDARAGLDRELAANTFDSGINRELATDYHRFVTELGLLALVEADVAAAPLGDGTRRLLAASLDAAAAVVDVTGAPPRQGDGDEGRGLVLDDPASDPWGAMLGWGAAVLGARPWWPAVRPGVAAAALGALAVSRVVPDRPERRPDVFDDAGIVVLRTDPAEGPEIWCRCDGGPHGFLAIAAHGHADALAVEVRHDGVEVLVDPGTYCYHGEPQWRSYFRGTSAHNTVLVDGANQSVEAGPFMWAAQAETTTTEVDLGGRTQRWSARHTGYARHDGSVIHQRTVTLDHDRRELVVADTVRTGETHEVRVSFHLGPQVDVALEPTYAVLRWRGPDGEVTAEAALPAELAWSAHRGETDPALGWYSPRFGERVPTTTLIGRGSVSSATTFTTRFAFPNTFWSIPAGEESAEIPSMRRASTGRSDG</sequence>
<gene>
    <name evidence="8" type="ORF">CLV56_1081</name>
</gene>
<keyword evidence="4" id="KW-0456">Lyase</keyword>
<dbReference type="Gene3D" id="2.70.98.70">
    <property type="match status" value="1"/>
</dbReference>
<proteinExistence type="predicted"/>
<keyword evidence="2" id="KW-0732">Signal</keyword>
<evidence type="ECO:0000256" key="1">
    <source>
        <dbReference type="ARBA" id="ARBA00004418"/>
    </source>
</evidence>
<dbReference type="SUPFAM" id="SSF48230">
    <property type="entry name" value="Chondroitin AC/alginate lyase"/>
    <property type="match status" value="1"/>
</dbReference>
<dbReference type="InterPro" id="IPR008929">
    <property type="entry name" value="Chondroitin_lyas"/>
</dbReference>
<evidence type="ECO:0000259" key="6">
    <source>
        <dbReference type="Pfam" id="PF07940"/>
    </source>
</evidence>
<evidence type="ECO:0000259" key="7">
    <source>
        <dbReference type="Pfam" id="PF16889"/>
    </source>
</evidence>
<evidence type="ECO:0000313" key="8">
    <source>
        <dbReference type="EMBL" id="PJJ56867.1"/>
    </source>
</evidence>
<keyword evidence="9" id="KW-1185">Reference proteome</keyword>
<protein>
    <submittedName>
        <fullName evidence="8">Heparinase II/III-like protein</fullName>
    </submittedName>
</protein>
<evidence type="ECO:0000256" key="2">
    <source>
        <dbReference type="ARBA" id="ARBA00022729"/>
    </source>
</evidence>
<dbReference type="InterPro" id="IPR012480">
    <property type="entry name" value="Hepar_II_III_C"/>
</dbReference>
<dbReference type="PANTHER" id="PTHR39210:SF1">
    <property type="entry name" value="HEPARIN-SULFATE LYASE"/>
    <property type="match status" value="1"/>
</dbReference>
<dbReference type="PANTHER" id="PTHR39210">
    <property type="entry name" value="HEPARIN-SULFATE LYASE"/>
    <property type="match status" value="1"/>
</dbReference>
<feature type="compositionally biased region" description="Basic and acidic residues" evidence="5">
    <location>
        <begin position="51"/>
        <end position="69"/>
    </location>
</feature>
<dbReference type="InterPro" id="IPR031680">
    <property type="entry name" value="Hepar_II_III_N"/>
</dbReference>